<organism evidence="1 2">
    <name type="scientific">Hymenobacter glacieicola</name>
    <dbReference type="NCBI Taxonomy" id="1562124"/>
    <lineage>
        <taxon>Bacteria</taxon>
        <taxon>Pseudomonadati</taxon>
        <taxon>Bacteroidota</taxon>
        <taxon>Cytophagia</taxon>
        <taxon>Cytophagales</taxon>
        <taxon>Hymenobacteraceae</taxon>
        <taxon>Hymenobacter</taxon>
    </lineage>
</organism>
<sequence>MSWAQELKQKNERTERRMLLLLGVDLDWLTWLRMENMVAWLCKEYGDGSYRNAIASSPEFKTWWLAQWASRDAALSSRIKVLNTGVMTHSVSPDTTHFIHEQEEFRELYVAYHDPLKMTKYPDREIINEIIKTARKAA</sequence>
<gene>
    <name evidence="1" type="ORF">GCM10011378_07090</name>
</gene>
<accession>A0ABQ1WJN8</accession>
<comment type="caution">
    <text evidence="1">The sequence shown here is derived from an EMBL/GenBank/DDBJ whole genome shotgun (WGS) entry which is preliminary data.</text>
</comment>
<evidence type="ECO:0000313" key="1">
    <source>
        <dbReference type="EMBL" id="GGG33244.1"/>
    </source>
</evidence>
<name>A0ABQ1WJN8_9BACT</name>
<dbReference type="EMBL" id="BMGS01000002">
    <property type="protein sequence ID" value="GGG33244.1"/>
    <property type="molecule type" value="Genomic_DNA"/>
</dbReference>
<proteinExistence type="predicted"/>
<evidence type="ECO:0000313" key="2">
    <source>
        <dbReference type="Proteomes" id="UP000601361"/>
    </source>
</evidence>
<dbReference type="Proteomes" id="UP000601361">
    <property type="component" value="Unassembled WGS sequence"/>
</dbReference>
<keyword evidence="2" id="KW-1185">Reference proteome</keyword>
<reference evidence="2" key="1">
    <citation type="journal article" date="2019" name="Int. J. Syst. Evol. Microbiol.">
        <title>The Global Catalogue of Microorganisms (GCM) 10K type strain sequencing project: providing services to taxonomists for standard genome sequencing and annotation.</title>
        <authorList>
            <consortium name="The Broad Institute Genomics Platform"/>
            <consortium name="The Broad Institute Genome Sequencing Center for Infectious Disease"/>
            <person name="Wu L."/>
            <person name="Ma J."/>
        </authorList>
    </citation>
    <scope>NUCLEOTIDE SEQUENCE [LARGE SCALE GENOMIC DNA]</scope>
    <source>
        <strain evidence="2">CGMCC 1.12990</strain>
    </source>
</reference>
<protein>
    <submittedName>
        <fullName evidence="1">Uncharacterized protein</fullName>
    </submittedName>
</protein>